<protein>
    <submittedName>
        <fullName evidence="1">Uncharacterized protein</fullName>
    </submittedName>
</protein>
<evidence type="ECO:0000313" key="2">
    <source>
        <dbReference type="Proteomes" id="UP000194266"/>
    </source>
</evidence>
<sequence>MIPHTARFFVDGPLRRVLELAAVVTASGGALSLDDELRRFIRTTRATVATDWVCPIATVAALLDHTARLQAEGAESMPPEFRQLLKRAGAGADAVAYLHSLAQRLRALEQDPQDDHDELPLSRWEIDVRFPQLSGFGVNWVYGGEFPTLAESLDAAIGSEHPYCREFLGPLAAEAQSALVLFPGERAMREGLSPVVRWATPQALRRLLRAVDDHMEREHGVLP</sequence>
<dbReference type="EMBL" id="MRYD01000175">
    <property type="protein sequence ID" value="OSZ57654.1"/>
    <property type="molecule type" value="Genomic_DNA"/>
</dbReference>
<gene>
    <name evidence="1" type="ORF">OQI_26170</name>
</gene>
<proteinExistence type="predicted"/>
<evidence type="ECO:0000313" key="1">
    <source>
        <dbReference type="EMBL" id="OSZ57654.1"/>
    </source>
</evidence>
<accession>A0ABX3YCT7</accession>
<organism evidence="1 2">
    <name type="scientific">Streptomyces pharetrae CZA14</name>
    <dbReference type="NCBI Taxonomy" id="1144883"/>
    <lineage>
        <taxon>Bacteria</taxon>
        <taxon>Bacillati</taxon>
        <taxon>Actinomycetota</taxon>
        <taxon>Actinomycetes</taxon>
        <taxon>Kitasatosporales</taxon>
        <taxon>Streptomycetaceae</taxon>
        <taxon>Streptomyces</taxon>
    </lineage>
</organism>
<comment type="caution">
    <text evidence="1">The sequence shown here is derived from an EMBL/GenBank/DDBJ whole genome shotgun (WGS) entry which is preliminary data.</text>
</comment>
<keyword evidence="2" id="KW-1185">Reference proteome</keyword>
<dbReference type="Proteomes" id="UP000194266">
    <property type="component" value="Unassembled WGS sequence"/>
</dbReference>
<reference evidence="1 2" key="1">
    <citation type="submission" date="2016-12" db="EMBL/GenBank/DDBJ databases">
        <title>Genome Mining:The Detection of Biosynthetic Gene Clusters to Aid in the Expression of Curamycin A produced by Streptomyces sp. strain CZA14.</title>
        <authorList>
            <person name="Durrell K.A."/>
            <person name="Kirby B.M."/>
            <person name="Khan W."/>
            <person name="Mthethwa T."/>
            <person name="Le Roes-Hill M."/>
        </authorList>
    </citation>
    <scope>NUCLEOTIDE SEQUENCE [LARGE SCALE GENOMIC DNA]</scope>
    <source>
        <strain evidence="1 2">CZA14</strain>
    </source>
</reference>
<name>A0ABX3YCT7_9ACTN</name>